<name>A0AAQ4EHJ3_AMBAM</name>
<dbReference type="PANTHER" id="PTHR31701:SF2">
    <property type="entry name" value="ENDOPLASMIC RETICULUM MEMBRANE-ASSOCIATED RNA DEGRADATION PROTEIN"/>
    <property type="match status" value="1"/>
</dbReference>
<dbReference type="InterPro" id="IPR039635">
    <property type="entry name" value="ERMARD"/>
</dbReference>
<dbReference type="Proteomes" id="UP001321473">
    <property type="component" value="Unassembled WGS sequence"/>
</dbReference>
<comment type="caution">
    <text evidence="2">The sequence shown here is derived from an EMBL/GenBank/DDBJ whole genome shotgun (WGS) entry which is preliminary data.</text>
</comment>
<dbReference type="PANTHER" id="PTHR31701">
    <property type="entry name" value="ENDOPLASMIC RETICULUM MEMBRANE-ASSOCIATED RNA DEGRADATION PROTEIN"/>
    <property type="match status" value="1"/>
</dbReference>
<feature type="domain" description="DUF4209" evidence="1">
    <location>
        <begin position="112"/>
        <end position="181"/>
    </location>
</feature>
<evidence type="ECO:0000259" key="1">
    <source>
        <dbReference type="Pfam" id="PF13910"/>
    </source>
</evidence>
<accession>A0AAQ4EHJ3</accession>
<evidence type="ECO:0000313" key="3">
    <source>
        <dbReference type="Proteomes" id="UP001321473"/>
    </source>
</evidence>
<gene>
    <name evidence="2" type="ORF">V5799_011298</name>
</gene>
<sequence>MICETGVSEELENIVTTALTIDTSQLRTILDSCEGGDVDETWHCRALKRLSPAIHCIRNVFAELPVDSFQRKAEFLRWTSAEADIQDCFQQLQSGDPCGPVLAVLRTTAILEHSLGNVLFGKNVQVPFLLKDILTADQLHEVFGPELMLLLQVIVGPPQSLNLRNIVWHGFVRPEEVDSSLGEHINQHCNPEIHSQRQRKQFSLERHTAVLCDFDGLPFNEDRFLSTLKGSPFVLPGRMQYWLTCVDLLKRASYAKCLMLALPQLECMLRVLYTKVNNCSHRLLTAEMVTFYTTLDEILAKEMEPGLQNAARSTLGDPHFEMFLDIFSYLEGPRLRDKISHGEVNLETVTERLVHHIFHLAALTCSIELPGDANENSYITVLRKVSNNYRAHFHPSQLLMRKTVQAVDKLRCLKRNLEGCDDITTEANKDQLDACISLLGKRWDIELRGDWDSSLLADVEFLATSIADSVPTTVFRPRRELMVVTLLRQMCDEACITLDHLNAMLASRAQGLSSRVLRSRQRENYKRFVECVPVLYDGIALTLWIIYCCLQRINDTDRLDEFQFGKLLKILKAVVKFAENLHSLTSPTHNRWLESCKLCRESIAPVLQYLKNDSTTLFLSLKHPIS</sequence>
<dbReference type="Pfam" id="PF13910">
    <property type="entry name" value="DUF4209"/>
    <property type="match status" value="1"/>
</dbReference>
<evidence type="ECO:0000313" key="2">
    <source>
        <dbReference type="EMBL" id="KAK8774174.1"/>
    </source>
</evidence>
<dbReference type="InterPro" id="IPR025209">
    <property type="entry name" value="DUF4209"/>
</dbReference>
<dbReference type="EMBL" id="JARKHS020015735">
    <property type="protein sequence ID" value="KAK8774174.1"/>
    <property type="molecule type" value="Genomic_DNA"/>
</dbReference>
<keyword evidence="3" id="KW-1185">Reference proteome</keyword>
<organism evidence="2 3">
    <name type="scientific">Amblyomma americanum</name>
    <name type="common">Lone star tick</name>
    <dbReference type="NCBI Taxonomy" id="6943"/>
    <lineage>
        <taxon>Eukaryota</taxon>
        <taxon>Metazoa</taxon>
        <taxon>Ecdysozoa</taxon>
        <taxon>Arthropoda</taxon>
        <taxon>Chelicerata</taxon>
        <taxon>Arachnida</taxon>
        <taxon>Acari</taxon>
        <taxon>Parasitiformes</taxon>
        <taxon>Ixodida</taxon>
        <taxon>Ixodoidea</taxon>
        <taxon>Ixodidae</taxon>
        <taxon>Amblyomminae</taxon>
        <taxon>Amblyomma</taxon>
    </lineage>
</organism>
<proteinExistence type="predicted"/>
<protein>
    <recommendedName>
        <fullName evidence="1">DUF4209 domain-containing protein</fullName>
    </recommendedName>
</protein>
<reference evidence="2 3" key="1">
    <citation type="journal article" date="2023" name="Arcadia Sci">
        <title>De novo assembly of a long-read Amblyomma americanum tick genome.</title>
        <authorList>
            <person name="Chou S."/>
            <person name="Poskanzer K.E."/>
            <person name="Rollins M."/>
            <person name="Thuy-Boun P.S."/>
        </authorList>
    </citation>
    <scope>NUCLEOTIDE SEQUENCE [LARGE SCALE GENOMIC DNA]</scope>
    <source>
        <strain evidence="2">F_SG_1</strain>
        <tissue evidence="2">Salivary glands</tissue>
    </source>
</reference>
<dbReference type="AlphaFoldDB" id="A0AAQ4EHJ3"/>